<protein>
    <recommendedName>
        <fullName evidence="2">ACT domain-containing protein</fullName>
    </recommendedName>
</protein>
<evidence type="ECO:0000313" key="4">
    <source>
        <dbReference type="Proteomes" id="UP000288086"/>
    </source>
</evidence>
<dbReference type="Proteomes" id="UP000288086">
    <property type="component" value="Unassembled WGS sequence"/>
</dbReference>
<feature type="domain" description="ACT" evidence="2">
    <location>
        <begin position="51"/>
        <end position="128"/>
    </location>
</feature>
<evidence type="ECO:0000256" key="1">
    <source>
        <dbReference type="ARBA" id="ARBA00029440"/>
    </source>
</evidence>
<keyword evidence="4" id="KW-1185">Reference proteome</keyword>
<dbReference type="PROSITE" id="PS51671">
    <property type="entry name" value="ACT"/>
    <property type="match status" value="1"/>
</dbReference>
<dbReference type="Pfam" id="PF01842">
    <property type="entry name" value="ACT"/>
    <property type="match status" value="1"/>
</dbReference>
<organism evidence="3 4">
    <name type="scientific">Candidatus Electrothrix communis</name>
    <dbReference type="NCBI Taxonomy" id="1859133"/>
    <lineage>
        <taxon>Bacteria</taxon>
        <taxon>Pseudomonadati</taxon>
        <taxon>Thermodesulfobacteriota</taxon>
        <taxon>Desulfobulbia</taxon>
        <taxon>Desulfobulbales</taxon>
        <taxon>Desulfobulbaceae</taxon>
        <taxon>Candidatus Electrothrix</taxon>
    </lineage>
</organism>
<dbReference type="EMBL" id="MTKP01000065">
    <property type="protein sequence ID" value="RWX49263.1"/>
    <property type="molecule type" value="Genomic_DNA"/>
</dbReference>
<reference evidence="3 4" key="1">
    <citation type="submission" date="2017-01" db="EMBL/GenBank/DDBJ databases">
        <title>The cable genome- insights into the physiology and evolution of filamentous bacteria capable of sulfide oxidation via long distance electron transfer.</title>
        <authorList>
            <person name="Schreiber L."/>
            <person name="Bjerg J.T."/>
            <person name="Boggild A."/>
            <person name="Van De Vossenberg J."/>
            <person name="Meysman F."/>
            <person name="Nielsen L.P."/>
            <person name="Schramm A."/>
            <person name="Kjeldsen K.U."/>
        </authorList>
    </citation>
    <scope>NUCLEOTIDE SEQUENCE [LARGE SCALE GENOMIC DNA]</scope>
    <source>
        <strain evidence="3">A1</strain>
    </source>
</reference>
<gene>
    <name evidence="3" type="ORF">VT98_10654</name>
</gene>
<dbReference type="AlphaFoldDB" id="A0A3S3QW42"/>
<dbReference type="SUPFAM" id="SSF55021">
    <property type="entry name" value="ACT-like"/>
    <property type="match status" value="1"/>
</dbReference>
<dbReference type="InterPro" id="IPR045865">
    <property type="entry name" value="ACT-like_dom_sf"/>
</dbReference>
<accession>A0A3S3QW42</accession>
<dbReference type="Gene3D" id="3.40.50.720">
    <property type="entry name" value="NAD(P)-binding Rossmann-like Domain"/>
    <property type="match status" value="1"/>
</dbReference>
<comment type="pathway">
    <text evidence="1">Amino-acid biosynthesis.</text>
</comment>
<dbReference type="InterPro" id="IPR036291">
    <property type="entry name" value="NAD(P)-bd_dom_sf"/>
</dbReference>
<comment type="caution">
    <text evidence="3">The sequence shown here is derived from an EMBL/GenBank/DDBJ whole genome shotgun (WGS) entry which is preliminary data.</text>
</comment>
<evidence type="ECO:0000259" key="2">
    <source>
        <dbReference type="PROSITE" id="PS51671"/>
    </source>
</evidence>
<sequence length="252" mass="27847">MRNHAVIATAQLLDALGLHIIEREVAPHNRTRYAVLGRDIAQPTGYDATTFITGPLDDRVGLLVDILGEFSRHGINILDMSSENDVKSQKLQIYIEAEGHVEDRAMQEAVVCIEERIIGQRNSMRLLGCFPRVDMRPKYIGSFGFIGTGAMSDWFADRLEHEGYQALMTGRSTELRPEEMIPQVDVVVICVPISFTADTVRQYGPLIEDGKALILLAGESETTIESALEVTGSGVEIMLIHNLWGPGCNHEG</sequence>
<dbReference type="InterPro" id="IPR002912">
    <property type="entry name" value="ACT_dom"/>
</dbReference>
<dbReference type="Gene3D" id="3.30.70.260">
    <property type="match status" value="1"/>
</dbReference>
<name>A0A3S3QW42_9BACT</name>
<dbReference type="SUPFAM" id="SSF51735">
    <property type="entry name" value="NAD(P)-binding Rossmann-fold domains"/>
    <property type="match status" value="1"/>
</dbReference>
<evidence type="ECO:0000313" key="3">
    <source>
        <dbReference type="EMBL" id="RWX49263.1"/>
    </source>
</evidence>
<proteinExistence type="predicted"/>